<protein>
    <submittedName>
        <fullName evidence="2">Uncharacterized protein</fullName>
    </submittedName>
</protein>
<feature type="compositionally biased region" description="Polar residues" evidence="1">
    <location>
        <begin position="16"/>
        <end position="28"/>
    </location>
</feature>
<organism evidence="2">
    <name type="scientific">Homalodisca liturata</name>
    <dbReference type="NCBI Taxonomy" id="320908"/>
    <lineage>
        <taxon>Eukaryota</taxon>
        <taxon>Metazoa</taxon>
        <taxon>Ecdysozoa</taxon>
        <taxon>Arthropoda</taxon>
        <taxon>Hexapoda</taxon>
        <taxon>Insecta</taxon>
        <taxon>Pterygota</taxon>
        <taxon>Neoptera</taxon>
        <taxon>Paraneoptera</taxon>
        <taxon>Hemiptera</taxon>
        <taxon>Auchenorrhyncha</taxon>
        <taxon>Membracoidea</taxon>
        <taxon>Cicadellidae</taxon>
        <taxon>Cicadellinae</taxon>
        <taxon>Proconiini</taxon>
        <taxon>Homalodisca</taxon>
    </lineage>
</organism>
<feature type="non-terminal residue" evidence="2">
    <location>
        <position position="1"/>
    </location>
</feature>
<dbReference type="AlphaFoldDB" id="A0A1B6IP68"/>
<name>A0A1B6IP68_9HEMI</name>
<proteinExistence type="predicted"/>
<evidence type="ECO:0000313" key="2">
    <source>
        <dbReference type="EMBL" id="JAS88699.1"/>
    </source>
</evidence>
<reference evidence="2" key="1">
    <citation type="submission" date="2015-11" db="EMBL/GenBank/DDBJ databases">
        <title>De novo transcriptome assembly of four potential Pierce s Disease insect vectors from Arizona vineyards.</title>
        <authorList>
            <person name="Tassone E.E."/>
        </authorList>
    </citation>
    <scope>NUCLEOTIDE SEQUENCE</scope>
</reference>
<gene>
    <name evidence="2" type="ORF">g.3046</name>
</gene>
<feature type="region of interest" description="Disordered" evidence="1">
    <location>
        <begin position="87"/>
        <end position="115"/>
    </location>
</feature>
<feature type="region of interest" description="Disordered" evidence="1">
    <location>
        <begin position="15"/>
        <end position="34"/>
    </location>
</feature>
<accession>A0A1B6IP68</accession>
<feature type="non-terminal residue" evidence="2">
    <location>
        <position position="115"/>
    </location>
</feature>
<evidence type="ECO:0000256" key="1">
    <source>
        <dbReference type="SAM" id="MobiDB-lite"/>
    </source>
</evidence>
<sequence>LSVAERKFAVMESKLPEQTASNQNSARYTNEPLLARRTMTDYTVSPTKGSVFSDNTLQSRSKAIYNVPQNSPCTSCKLKIDDKYMKNNGEKKSVKHKTPGHSQVLSNKKAKSRPS</sequence>
<dbReference type="EMBL" id="GECU01019007">
    <property type="protein sequence ID" value="JAS88699.1"/>
    <property type="molecule type" value="Transcribed_RNA"/>
</dbReference>